<feature type="binding site" evidence="5">
    <location>
        <begin position="51"/>
        <end position="58"/>
    </location>
    <ligand>
        <name>substrate</name>
    </ligand>
</feature>
<feature type="binding site" evidence="5">
    <location>
        <position position="141"/>
    </location>
    <ligand>
        <name>substrate</name>
    </ligand>
</feature>
<dbReference type="SMART" id="SM00855">
    <property type="entry name" value="PGAM"/>
    <property type="match status" value="1"/>
</dbReference>
<comment type="similarity">
    <text evidence="1 7">Belongs to the phosphoglycerate mutase family. BPG-dependent PGAM subfamily.</text>
</comment>
<dbReference type="GO" id="GO:0006096">
    <property type="term" value="P:glycolytic process"/>
    <property type="evidence" value="ECO:0007669"/>
    <property type="project" value="UniProtKB-KW"/>
</dbReference>
<keyword evidence="3 7" id="KW-0413">Isomerase</keyword>
<evidence type="ECO:0000256" key="4">
    <source>
        <dbReference type="PIRSR" id="PIRSR613078-1"/>
    </source>
</evidence>
<dbReference type="InterPro" id="IPR013078">
    <property type="entry name" value="His_Pase_superF_clade-1"/>
</dbReference>
<gene>
    <name evidence="8" type="ORF">TrCOL_g7554</name>
</gene>
<evidence type="ECO:0000256" key="7">
    <source>
        <dbReference type="RuleBase" id="RU004511"/>
    </source>
</evidence>
<feature type="active site" description="Proton donor/acceptor" evidence="4">
    <location>
        <position position="130"/>
    </location>
</feature>
<dbReference type="OrthoDB" id="354304at2759"/>
<feature type="binding site" evidence="5">
    <location>
        <begin position="157"/>
        <end position="158"/>
    </location>
    <ligand>
        <name>substrate</name>
    </ligand>
</feature>
<evidence type="ECO:0000256" key="1">
    <source>
        <dbReference type="ARBA" id="ARBA00006717"/>
    </source>
</evidence>
<keyword evidence="2 7" id="KW-0324">Glycolysis</keyword>
<dbReference type="PANTHER" id="PTHR11931">
    <property type="entry name" value="PHOSPHOGLYCERATE MUTASE"/>
    <property type="match status" value="1"/>
</dbReference>
<dbReference type="Pfam" id="PF00300">
    <property type="entry name" value="His_Phos_1"/>
    <property type="match status" value="2"/>
</dbReference>
<evidence type="ECO:0000256" key="2">
    <source>
        <dbReference type="ARBA" id="ARBA00023152"/>
    </source>
</evidence>
<dbReference type="InterPro" id="IPR005952">
    <property type="entry name" value="Phosphogly_mut1"/>
</dbReference>
<reference evidence="9" key="1">
    <citation type="journal article" date="2023" name="Commun. Biol.">
        <title>Genome analysis of Parmales, the sister group of diatoms, reveals the evolutionary specialization of diatoms from phago-mixotrophs to photoautotrophs.</title>
        <authorList>
            <person name="Ban H."/>
            <person name="Sato S."/>
            <person name="Yoshikawa S."/>
            <person name="Yamada K."/>
            <person name="Nakamura Y."/>
            <person name="Ichinomiya M."/>
            <person name="Sato N."/>
            <person name="Blanc-Mathieu R."/>
            <person name="Endo H."/>
            <person name="Kuwata A."/>
            <person name="Ogata H."/>
        </authorList>
    </citation>
    <scope>NUCLEOTIDE SEQUENCE [LARGE SCALE GENOMIC DNA]</scope>
</reference>
<protein>
    <recommendedName>
        <fullName evidence="7">Phosphoglycerate mutase</fullName>
        <ecNumber evidence="7">5.4.2.11</ecNumber>
    </recommendedName>
</protein>
<dbReference type="EC" id="5.4.2.11" evidence="7"/>
<evidence type="ECO:0000256" key="6">
    <source>
        <dbReference type="PIRSR" id="PIRSR613078-3"/>
    </source>
</evidence>
<dbReference type="HAMAP" id="MF_01039">
    <property type="entry name" value="PGAM_GpmA"/>
    <property type="match status" value="1"/>
</dbReference>
<dbReference type="AlphaFoldDB" id="A0A9W7GP33"/>
<dbReference type="InterPro" id="IPR029033">
    <property type="entry name" value="His_PPase_superfam"/>
</dbReference>
<evidence type="ECO:0000313" key="8">
    <source>
        <dbReference type="EMBL" id="GMI47432.1"/>
    </source>
</evidence>
<dbReference type="PROSITE" id="PS00175">
    <property type="entry name" value="PG_MUTASE"/>
    <property type="match status" value="1"/>
</dbReference>
<comment type="caution">
    <text evidence="8">The sequence shown here is derived from an EMBL/GenBank/DDBJ whole genome shotgun (WGS) entry which is preliminary data.</text>
</comment>
<dbReference type="SUPFAM" id="SSF53254">
    <property type="entry name" value="Phosphoglycerate mutase-like"/>
    <property type="match status" value="1"/>
</dbReference>
<dbReference type="EMBL" id="BRYA01000343">
    <property type="protein sequence ID" value="GMI47432.1"/>
    <property type="molecule type" value="Genomic_DNA"/>
</dbReference>
<feature type="binding site" evidence="5">
    <location>
        <position position="103"/>
    </location>
    <ligand>
        <name>substrate</name>
    </ligand>
</feature>
<comment type="catalytic activity">
    <reaction evidence="7">
        <text>(2R)-2-phosphoglycerate = (2R)-3-phosphoglycerate</text>
        <dbReference type="Rhea" id="RHEA:15901"/>
        <dbReference type="ChEBI" id="CHEBI:58272"/>
        <dbReference type="ChEBI" id="CHEBI:58289"/>
        <dbReference type="EC" id="5.4.2.11"/>
    </reaction>
</comment>
<feature type="site" description="Transition state stabilizer" evidence="6">
    <location>
        <position position="235"/>
    </location>
</feature>
<keyword evidence="9" id="KW-1185">Reference proteome</keyword>
<dbReference type="GO" id="GO:0004619">
    <property type="term" value="F:phosphoglycerate mutase activity"/>
    <property type="evidence" value="ECO:0007669"/>
    <property type="project" value="UniProtKB-EC"/>
</dbReference>
<evidence type="ECO:0000313" key="9">
    <source>
        <dbReference type="Proteomes" id="UP001165065"/>
    </source>
</evidence>
<feature type="binding site" evidence="5">
    <location>
        <begin position="130"/>
        <end position="133"/>
    </location>
    <ligand>
        <name>substrate</name>
    </ligand>
</feature>
<dbReference type="InterPro" id="IPR001345">
    <property type="entry name" value="PG/BPGM_mutase_AS"/>
</dbReference>
<evidence type="ECO:0000256" key="5">
    <source>
        <dbReference type="PIRSR" id="PIRSR613078-2"/>
    </source>
</evidence>
<proteinExistence type="inferred from homology"/>
<organism evidence="8 9">
    <name type="scientific">Triparma columacea</name>
    <dbReference type="NCBI Taxonomy" id="722753"/>
    <lineage>
        <taxon>Eukaryota</taxon>
        <taxon>Sar</taxon>
        <taxon>Stramenopiles</taxon>
        <taxon>Ochrophyta</taxon>
        <taxon>Bolidophyceae</taxon>
        <taxon>Parmales</taxon>
        <taxon>Triparmaceae</taxon>
        <taxon>Triparma</taxon>
    </lineage>
</organism>
<name>A0A9W7GP33_9STRA</name>
<feature type="active site" description="Tele-phosphohistidine intermediate" evidence="4">
    <location>
        <position position="52"/>
    </location>
</feature>
<dbReference type="Gene3D" id="3.40.50.1240">
    <property type="entry name" value="Phosphoglycerate mutase-like"/>
    <property type="match status" value="1"/>
</dbReference>
<accession>A0A9W7GP33</accession>
<feature type="binding site" evidence="5">
    <location>
        <begin position="64"/>
        <end position="65"/>
    </location>
    <ligand>
        <name>substrate</name>
    </ligand>
</feature>
<evidence type="ECO:0000256" key="3">
    <source>
        <dbReference type="ARBA" id="ARBA00023235"/>
    </source>
</evidence>
<dbReference type="CDD" id="cd07067">
    <property type="entry name" value="HP_PGM_like"/>
    <property type="match status" value="1"/>
</dbReference>
<dbReference type="NCBIfam" id="TIGR01258">
    <property type="entry name" value="pgm_1"/>
    <property type="match status" value="1"/>
</dbReference>
<sequence>MLLSRSHSFAPMLEALRAGSRQQWRYHSHGRSQLASLAPPPPGHTRVVLMRHGESEFNTANIFTGWCDVALTPRGVVEADEAGKVFLSNNLKFRVCYTSLLSRSISTAWRSLESAGVGWVNVIKDWRLNERHYGALQGLSKERTAERLGRDKVMKWRRSFFARPPEMEPEHPHYSMIEEDKRYERLRMTAGITKAESLEDCQRRVVEAWENSIMPSPYSPPDNTDPEDCILVVAHANTLRALIMHLDEISVDEIESVNIPTAIPFYYDIDNETGKVKAPNPGKFRGSYISDDMTKRNFLERRRAAQDPWLWALKDDDVEEEMLNRKTLEQLTLEEEAARNTKIFGFKNQKP</sequence>
<dbReference type="Proteomes" id="UP001165065">
    <property type="component" value="Unassembled WGS sequence"/>
</dbReference>